<dbReference type="PANTHER" id="PTHR30086">
    <property type="entry name" value="ARGININE EXPORTER PROTEIN ARGO"/>
    <property type="match status" value="1"/>
</dbReference>
<comment type="subcellular location">
    <subcellularLocation>
        <location evidence="1">Cell membrane</location>
        <topology evidence="1">Multi-pass membrane protein</topology>
    </subcellularLocation>
</comment>
<dbReference type="AlphaFoldDB" id="A0A562ICB4"/>
<evidence type="ECO:0000256" key="1">
    <source>
        <dbReference type="ARBA" id="ARBA00004651"/>
    </source>
</evidence>
<keyword evidence="5 6" id="KW-0472">Membrane</keyword>
<dbReference type="EMBL" id="VLKE01000001">
    <property type="protein sequence ID" value="TWH68353.1"/>
    <property type="molecule type" value="Genomic_DNA"/>
</dbReference>
<keyword evidence="8" id="KW-1185">Reference proteome</keyword>
<protein>
    <submittedName>
        <fullName evidence="7">L-lysine exporter family protein LysE/ArgO</fullName>
    </submittedName>
</protein>
<keyword evidence="4 6" id="KW-1133">Transmembrane helix</keyword>
<evidence type="ECO:0000256" key="5">
    <source>
        <dbReference type="ARBA" id="ARBA00023136"/>
    </source>
</evidence>
<sequence length="220" mass="22636">MKKFSWTQVPAGRSVPDVPYPELITSAATGFSVSVALIVAIGAQNAFVLRQGLRREHVGPVVAACAASDALLIAAGVAGVGSVVAGRPALLTAVRFGGAAFLLCYAVLAARRALRPDALVPTDRPPASLRATILACLAFTYLNPHVYLDTVLLLGGIAQQHEHRWWFGAGAAAASVVWFTALGTGAHRLAPLLARTAAWRVLDGAVAAVMAAVAVALLAG</sequence>
<evidence type="ECO:0000256" key="6">
    <source>
        <dbReference type="SAM" id="Phobius"/>
    </source>
</evidence>
<gene>
    <name evidence="7" type="ORF">JD77_03345</name>
</gene>
<keyword evidence="3 6" id="KW-0812">Transmembrane</keyword>
<reference evidence="7 8" key="1">
    <citation type="submission" date="2019-07" db="EMBL/GenBank/DDBJ databases">
        <title>R&amp;d 2014.</title>
        <authorList>
            <person name="Klenk H.-P."/>
        </authorList>
    </citation>
    <scope>NUCLEOTIDE SEQUENCE [LARGE SCALE GENOMIC DNA]</scope>
    <source>
        <strain evidence="7 8">DSM 43868</strain>
    </source>
</reference>
<feature type="transmembrane region" description="Helical" evidence="6">
    <location>
        <begin position="197"/>
        <end position="219"/>
    </location>
</feature>
<feature type="transmembrane region" description="Helical" evidence="6">
    <location>
        <begin position="23"/>
        <end position="49"/>
    </location>
</feature>
<dbReference type="GO" id="GO:0005886">
    <property type="term" value="C:plasma membrane"/>
    <property type="evidence" value="ECO:0007669"/>
    <property type="project" value="UniProtKB-SubCell"/>
</dbReference>
<evidence type="ECO:0000256" key="2">
    <source>
        <dbReference type="ARBA" id="ARBA00022475"/>
    </source>
</evidence>
<evidence type="ECO:0000256" key="3">
    <source>
        <dbReference type="ARBA" id="ARBA00022692"/>
    </source>
</evidence>
<feature type="transmembrane region" description="Helical" evidence="6">
    <location>
        <begin position="61"/>
        <end position="84"/>
    </location>
</feature>
<name>A0A562ICB4_MICOL</name>
<keyword evidence="2" id="KW-1003">Cell membrane</keyword>
<dbReference type="GO" id="GO:0015171">
    <property type="term" value="F:amino acid transmembrane transporter activity"/>
    <property type="evidence" value="ECO:0007669"/>
    <property type="project" value="TreeGrafter"/>
</dbReference>
<proteinExistence type="predicted"/>
<dbReference type="PANTHER" id="PTHR30086:SF20">
    <property type="entry name" value="ARGININE EXPORTER PROTEIN ARGO-RELATED"/>
    <property type="match status" value="1"/>
</dbReference>
<organism evidence="7 8">
    <name type="scientific">Micromonospora olivasterospora</name>
    <dbReference type="NCBI Taxonomy" id="1880"/>
    <lineage>
        <taxon>Bacteria</taxon>
        <taxon>Bacillati</taxon>
        <taxon>Actinomycetota</taxon>
        <taxon>Actinomycetes</taxon>
        <taxon>Micromonosporales</taxon>
        <taxon>Micromonosporaceae</taxon>
        <taxon>Micromonospora</taxon>
    </lineage>
</organism>
<dbReference type="InterPro" id="IPR001123">
    <property type="entry name" value="LeuE-type"/>
</dbReference>
<dbReference type="Proteomes" id="UP000319825">
    <property type="component" value="Unassembled WGS sequence"/>
</dbReference>
<accession>A0A562ICB4</accession>
<evidence type="ECO:0000313" key="7">
    <source>
        <dbReference type="EMBL" id="TWH68353.1"/>
    </source>
</evidence>
<dbReference type="Pfam" id="PF01810">
    <property type="entry name" value="LysE"/>
    <property type="match status" value="1"/>
</dbReference>
<evidence type="ECO:0000313" key="8">
    <source>
        <dbReference type="Proteomes" id="UP000319825"/>
    </source>
</evidence>
<feature type="transmembrane region" description="Helical" evidence="6">
    <location>
        <begin position="90"/>
        <end position="110"/>
    </location>
</feature>
<evidence type="ECO:0000256" key="4">
    <source>
        <dbReference type="ARBA" id="ARBA00022989"/>
    </source>
</evidence>
<comment type="caution">
    <text evidence="7">The sequence shown here is derived from an EMBL/GenBank/DDBJ whole genome shotgun (WGS) entry which is preliminary data.</text>
</comment>
<feature type="transmembrane region" description="Helical" evidence="6">
    <location>
        <begin position="165"/>
        <end position="185"/>
    </location>
</feature>